<dbReference type="Proteomes" id="UP000307440">
    <property type="component" value="Unassembled WGS sequence"/>
</dbReference>
<evidence type="ECO:0000256" key="1">
    <source>
        <dbReference type="SAM" id="MobiDB-lite"/>
    </source>
</evidence>
<protein>
    <submittedName>
        <fullName evidence="2">Uncharacterized protein</fullName>
    </submittedName>
</protein>
<proteinExistence type="predicted"/>
<accession>A0A5C3KC97</accession>
<feature type="region of interest" description="Disordered" evidence="1">
    <location>
        <begin position="1"/>
        <end position="56"/>
    </location>
</feature>
<evidence type="ECO:0000313" key="2">
    <source>
        <dbReference type="EMBL" id="TFK17544.1"/>
    </source>
</evidence>
<dbReference type="EMBL" id="ML210494">
    <property type="protein sequence ID" value="TFK17544.1"/>
    <property type="molecule type" value="Genomic_DNA"/>
</dbReference>
<name>A0A5C3KC97_COPMA</name>
<keyword evidence="3" id="KW-1185">Reference proteome</keyword>
<organism evidence="2 3">
    <name type="scientific">Coprinopsis marcescibilis</name>
    <name type="common">Agaric fungus</name>
    <name type="synonym">Psathyrella marcescibilis</name>
    <dbReference type="NCBI Taxonomy" id="230819"/>
    <lineage>
        <taxon>Eukaryota</taxon>
        <taxon>Fungi</taxon>
        <taxon>Dikarya</taxon>
        <taxon>Basidiomycota</taxon>
        <taxon>Agaricomycotina</taxon>
        <taxon>Agaricomycetes</taxon>
        <taxon>Agaricomycetidae</taxon>
        <taxon>Agaricales</taxon>
        <taxon>Agaricineae</taxon>
        <taxon>Psathyrellaceae</taxon>
        <taxon>Coprinopsis</taxon>
    </lineage>
</organism>
<dbReference type="AlphaFoldDB" id="A0A5C3KC97"/>
<sequence length="151" mass="17260">MIRRINHHQRDPQPAGNRQQPLICGEEACFEPDEPLPSFRLNPEATDPEYSGNDMQYGWYQPIESLSQRERPLPDRASITISGFLSCLETDRTLIPSEDSYFVPDPLTGLEQLSTRAQRERLSIPPIIPAMGEEEKKPLTTAVDLWRTELL</sequence>
<reference evidence="2 3" key="1">
    <citation type="journal article" date="2019" name="Nat. Ecol. Evol.">
        <title>Megaphylogeny resolves global patterns of mushroom evolution.</title>
        <authorList>
            <person name="Varga T."/>
            <person name="Krizsan K."/>
            <person name="Foldi C."/>
            <person name="Dima B."/>
            <person name="Sanchez-Garcia M."/>
            <person name="Sanchez-Ramirez S."/>
            <person name="Szollosi G.J."/>
            <person name="Szarkandi J.G."/>
            <person name="Papp V."/>
            <person name="Albert L."/>
            <person name="Andreopoulos W."/>
            <person name="Angelini C."/>
            <person name="Antonin V."/>
            <person name="Barry K.W."/>
            <person name="Bougher N.L."/>
            <person name="Buchanan P."/>
            <person name="Buyck B."/>
            <person name="Bense V."/>
            <person name="Catcheside P."/>
            <person name="Chovatia M."/>
            <person name="Cooper J."/>
            <person name="Damon W."/>
            <person name="Desjardin D."/>
            <person name="Finy P."/>
            <person name="Geml J."/>
            <person name="Haridas S."/>
            <person name="Hughes K."/>
            <person name="Justo A."/>
            <person name="Karasinski D."/>
            <person name="Kautmanova I."/>
            <person name="Kiss B."/>
            <person name="Kocsube S."/>
            <person name="Kotiranta H."/>
            <person name="LaButti K.M."/>
            <person name="Lechner B.E."/>
            <person name="Liimatainen K."/>
            <person name="Lipzen A."/>
            <person name="Lukacs Z."/>
            <person name="Mihaltcheva S."/>
            <person name="Morgado L.N."/>
            <person name="Niskanen T."/>
            <person name="Noordeloos M.E."/>
            <person name="Ohm R.A."/>
            <person name="Ortiz-Santana B."/>
            <person name="Ovrebo C."/>
            <person name="Racz N."/>
            <person name="Riley R."/>
            <person name="Savchenko A."/>
            <person name="Shiryaev A."/>
            <person name="Soop K."/>
            <person name="Spirin V."/>
            <person name="Szebenyi C."/>
            <person name="Tomsovsky M."/>
            <person name="Tulloss R.E."/>
            <person name="Uehling J."/>
            <person name="Grigoriev I.V."/>
            <person name="Vagvolgyi C."/>
            <person name="Papp T."/>
            <person name="Martin F.M."/>
            <person name="Miettinen O."/>
            <person name="Hibbett D.S."/>
            <person name="Nagy L.G."/>
        </authorList>
    </citation>
    <scope>NUCLEOTIDE SEQUENCE [LARGE SCALE GENOMIC DNA]</scope>
    <source>
        <strain evidence="2 3">CBS 121175</strain>
    </source>
</reference>
<gene>
    <name evidence="2" type="ORF">FA15DRAFT_661368</name>
</gene>
<evidence type="ECO:0000313" key="3">
    <source>
        <dbReference type="Proteomes" id="UP000307440"/>
    </source>
</evidence>